<evidence type="ECO:0000256" key="1">
    <source>
        <dbReference type="SAM" id="MobiDB-lite"/>
    </source>
</evidence>
<evidence type="ECO:0000313" key="3">
    <source>
        <dbReference type="Proteomes" id="UP000003288"/>
    </source>
</evidence>
<gene>
    <name evidence="2" type="ORF">CMTB2_04137</name>
</gene>
<feature type="compositionally biased region" description="Polar residues" evidence="1">
    <location>
        <begin position="22"/>
        <end position="31"/>
    </location>
</feature>
<proteinExistence type="predicted"/>
<protein>
    <submittedName>
        <fullName evidence="2">Uncharacterized protein</fullName>
    </submittedName>
</protein>
<dbReference type="AlphaFoldDB" id="A0AAI9F0M8"/>
<evidence type="ECO:0000313" key="2">
    <source>
        <dbReference type="EMBL" id="EDM22832.1"/>
    </source>
</evidence>
<feature type="region of interest" description="Disordered" evidence="1">
    <location>
        <begin position="1"/>
        <end position="31"/>
    </location>
</feature>
<accession>A0AAI9F0M8</accession>
<dbReference type="Proteomes" id="UP000003288">
    <property type="component" value="Unassembled WGS sequence"/>
</dbReference>
<dbReference type="EMBL" id="ABCJ01000032">
    <property type="protein sequence ID" value="EDM22832.1"/>
    <property type="molecule type" value="Genomic_DNA"/>
</dbReference>
<name>A0AAI9F0M8_9BACT</name>
<reference evidence="2 3" key="1">
    <citation type="journal article" date="2011" name="Stand. Genomic Sci.">
        <title>Draft genome sequence of Caminibacter mediatlanticus strain TB-2, an epsilonproteobacterium isolated from a deep-sea hydrothermal vent.</title>
        <authorList>
            <person name="Giovannelli D."/>
            <person name="Ferriera S."/>
            <person name="Johnson J."/>
            <person name="Kravitz S."/>
            <person name="Perez-Rodriguez I."/>
            <person name="Ricci J."/>
            <person name="O'Brien C."/>
            <person name="Voordeckers J.W."/>
            <person name="Bini E."/>
            <person name="Vetriani C."/>
        </authorList>
    </citation>
    <scope>NUCLEOTIDE SEQUENCE [LARGE SCALE GENOMIC DNA]</scope>
    <source>
        <strain evidence="2 3">TB-2</strain>
    </source>
</reference>
<comment type="caution">
    <text evidence="2">The sequence shown here is derived from an EMBL/GenBank/DDBJ whole genome shotgun (WGS) entry which is preliminary data.</text>
</comment>
<sequence length="31" mass="3679">MRGWDLNPRPPGYEDFGVYCENENNSQDDIF</sequence>
<organism evidence="2 3">
    <name type="scientific">Caminibacter mediatlanticus TB-2</name>
    <dbReference type="NCBI Taxonomy" id="391592"/>
    <lineage>
        <taxon>Bacteria</taxon>
        <taxon>Pseudomonadati</taxon>
        <taxon>Campylobacterota</taxon>
        <taxon>Epsilonproteobacteria</taxon>
        <taxon>Nautiliales</taxon>
        <taxon>Nautiliaceae</taxon>
        <taxon>Caminibacter</taxon>
    </lineage>
</organism>